<feature type="transmembrane region" description="Helical" evidence="12">
    <location>
        <begin position="174"/>
        <end position="193"/>
    </location>
</feature>
<evidence type="ECO:0000256" key="4">
    <source>
        <dbReference type="ARBA" id="ARBA00022882"/>
    </source>
</evidence>
<keyword evidence="8 12" id="KW-0472">Membrane</keyword>
<protein>
    <submittedName>
        <fullName evidence="14">Enoyl-CoA hydratase, mitochondrial</fullName>
    </submittedName>
</protein>
<evidence type="ECO:0000256" key="12">
    <source>
        <dbReference type="SAM" id="Phobius"/>
    </source>
</evidence>
<evidence type="ECO:0000256" key="9">
    <source>
        <dbReference type="ARBA" id="ARBA00023180"/>
    </source>
</evidence>
<keyword evidence="15" id="KW-1185">Reference proteome</keyword>
<reference evidence="14 15" key="2">
    <citation type="submission" date="2019-04" db="EMBL/GenBank/DDBJ databases">
        <title>The genome sequence of big-headed turtle.</title>
        <authorList>
            <person name="Gong S."/>
        </authorList>
    </citation>
    <scope>NUCLEOTIDE SEQUENCE [LARGE SCALE GENOMIC DNA]</scope>
    <source>
        <strain evidence="14">DO16091913</strain>
        <tissue evidence="14">Muscle</tissue>
    </source>
</reference>
<dbReference type="PANTHER" id="PTHR10037:SF208">
    <property type="entry name" value="SODIUM CHANNEL PROTEIN TYPE 10 SUBUNIT ALPHA"/>
    <property type="match status" value="1"/>
</dbReference>
<evidence type="ECO:0000256" key="11">
    <source>
        <dbReference type="ARBA" id="ARBA00023303"/>
    </source>
</evidence>
<evidence type="ECO:0000256" key="10">
    <source>
        <dbReference type="ARBA" id="ARBA00023201"/>
    </source>
</evidence>
<evidence type="ECO:0000256" key="6">
    <source>
        <dbReference type="ARBA" id="ARBA00023053"/>
    </source>
</evidence>
<keyword evidence="7" id="KW-0406">Ion transport</keyword>
<keyword evidence="11" id="KW-0407">Ion channel</keyword>
<comment type="subcellular location">
    <subcellularLocation>
        <location evidence="1">Membrane</location>
        <topology evidence="1">Multi-pass membrane protein</topology>
    </subcellularLocation>
</comment>
<dbReference type="GO" id="GO:0001518">
    <property type="term" value="C:voltage-gated sodium channel complex"/>
    <property type="evidence" value="ECO:0007669"/>
    <property type="project" value="TreeGrafter"/>
</dbReference>
<organism evidence="14 15">
    <name type="scientific">Platysternon megacephalum</name>
    <name type="common">big-headed turtle</name>
    <dbReference type="NCBI Taxonomy" id="55544"/>
    <lineage>
        <taxon>Eukaryota</taxon>
        <taxon>Metazoa</taxon>
        <taxon>Chordata</taxon>
        <taxon>Craniata</taxon>
        <taxon>Vertebrata</taxon>
        <taxon>Euteleostomi</taxon>
        <taxon>Archelosauria</taxon>
        <taxon>Testudinata</taxon>
        <taxon>Testudines</taxon>
        <taxon>Cryptodira</taxon>
        <taxon>Durocryptodira</taxon>
        <taxon>Testudinoidea</taxon>
        <taxon>Platysternidae</taxon>
        <taxon>Platysternon</taxon>
    </lineage>
</organism>
<proteinExistence type="predicted"/>
<evidence type="ECO:0000256" key="8">
    <source>
        <dbReference type="ARBA" id="ARBA00023136"/>
    </source>
</evidence>
<evidence type="ECO:0000313" key="14">
    <source>
        <dbReference type="EMBL" id="TFK04448.1"/>
    </source>
</evidence>
<comment type="caution">
    <text evidence="14">The sequence shown here is derived from an EMBL/GenBank/DDBJ whole genome shotgun (WGS) entry which is preliminary data.</text>
</comment>
<gene>
    <name evidence="14" type="ORF">DR999_PMT13078</name>
</gene>
<evidence type="ECO:0000256" key="5">
    <source>
        <dbReference type="ARBA" id="ARBA00022989"/>
    </source>
</evidence>
<name>A0A4D9E8U4_9SAUR</name>
<dbReference type="Proteomes" id="UP000297703">
    <property type="component" value="Unassembled WGS sequence"/>
</dbReference>
<keyword evidence="3 12" id="KW-0812">Transmembrane</keyword>
<dbReference type="GO" id="GO:0086010">
    <property type="term" value="P:membrane depolarization during action potential"/>
    <property type="evidence" value="ECO:0007669"/>
    <property type="project" value="TreeGrafter"/>
</dbReference>
<evidence type="ECO:0000256" key="1">
    <source>
        <dbReference type="ARBA" id="ARBA00004141"/>
    </source>
</evidence>
<keyword evidence="9" id="KW-0325">Glycoprotein</keyword>
<keyword evidence="6" id="KW-0915">Sodium</keyword>
<dbReference type="Pfam" id="PF00520">
    <property type="entry name" value="Ion_trans"/>
    <property type="match status" value="1"/>
</dbReference>
<evidence type="ECO:0000259" key="13">
    <source>
        <dbReference type="Pfam" id="PF00520"/>
    </source>
</evidence>
<dbReference type="InterPro" id="IPR043203">
    <property type="entry name" value="VGCC_Ca_Na"/>
</dbReference>
<keyword evidence="2" id="KW-0813">Transport</keyword>
<dbReference type="OrthoDB" id="2984333at2759"/>
<sequence length="302" mass="33923">MADFSLPCSNNFCKFTRESLAAIEKRIAAKKECVGQKPEEKPRPQLDLQAFQKLPALYGNPPQELIGEPLEDLDPYYSDHKTFMVLNKGKTIFRFTATCALCILSPFHPIRRAVIKILVHKYPFRLSVFRSMVLLVQLLGLWRSLSERMAPKLAAGLKVIVSALIQSVKKLTDVMILTLFCLSVFALVGLQLFKGNLRHKCVRNFNYTNGTITSDDKTWGSFDLFTNDSENVLKKNGTNDSLLCGNSSDAGPSFHQRPPYASKRRSRFFSKTQAIFNCGGSFSPDGCILEAIVLILPLKRVH</sequence>
<dbReference type="Gene3D" id="1.10.287.70">
    <property type="match status" value="1"/>
</dbReference>
<evidence type="ECO:0000256" key="2">
    <source>
        <dbReference type="ARBA" id="ARBA00022448"/>
    </source>
</evidence>
<keyword evidence="4" id="KW-0851">Voltage-gated channel</keyword>
<feature type="domain" description="Ion transport" evidence="13">
    <location>
        <begin position="133"/>
        <end position="211"/>
    </location>
</feature>
<evidence type="ECO:0000256" key="7">
    <source>
        <dbReference type="ARBA" id="ARBA00023065"/>
    </source>
</evidence>
<dbReference type="InterPro" id="IPR005821">
    <property type="entry name" value="Ion_trans_dom"/>
</dbReference>
<dbReference type="EMBL" id="QXTE01000138">
    <property type="protein sequence ID" value="TFK04448.1"/>
    <property type="molecule type" value="Genomic_DNA"/>
</dbReference>
<dbReference type="PANTHER" id="PTHR10037">
    <property type="entry name" value="VOLTAGE-GATED CATION CHANNEL CALCIUM AND SODIUM"/>
    <property type="match status" value="1"/>
</dbReference>
<dbReference type="GO" id="GO:0005248">
    <property type="term" value="F:voltage-gated sodium channel activity"/>
    <property type="evidence" value="ECO:0007669"/>
    <property type="project" value="TreeGrafter"/>
</dbReference>
<reference evidence="14 15" key="1">
    <citation type="submission" date="2019-04" db="EMBL/GenBank/DDBJ databases">
        <title>Draft genome of the big-headed turtle Platysternon megacephalum.</title>
        <authorList>
            <person name="Gong S."/>
        </authorList>
    </citation>
    <scope>NUCLEOTIDE SEQUENCE [LARGE SCALE GENOMIC DNA]</scope>
    <source>
        <strain evidence="14">DO16091913</strain>
        <tissue evidence="14">Muscle</tissue>
    </source>
</reference>
<keyword evidence="10" id="KW-0739">Sodium transport</keyword>
<evidence type="ECO:0000313" key="15">
    <source>
        <dbReference type="Proteomes" id="UP000297703"/>
    </source>
</evidence>
<dbReference type="GO" id="GO:0019228">
    <property type="term" value="P:neuronal action potential"/>
    <property type="evidence" value="ECO:0007669"/>
    <property type="project" value="TreeGrafter"/>
</dbReference>
<dbReference type="AlphaFoldDB" id="A0A4D9E8U4"/>
<keyword evidence="5 12" id="KW-1133">Transmembrane helix</keyword>
<evidence type="ECO:0000256" key="3">
    <source>
        <dbReference type="ARBA" id="ARBA00022692"/>
    </source>
</evidence>
<accession>A0A4D9E8U4</accession>
<dbReference type="STRING" id="55544.A0A4D9E8U4"/>